<evidence type="ECO:0000256" key="5">
    <source>
        <dbReference type="HAMAP-Rule" id="MF_00182"/>
    </source>
</evidence>
<dbReference type="InterPro" id="IPR011034">
    <property type="entry name" value="Formyl_transferase-like_C_sf"/>
</dbReference>
<reference evidence="8 9" key="1">
    <citation type="submission" date="2019-02" db="EMBL/GenBank/DDBJ databases">
        <title>Deep-cultivation of Planctomycetes and their phenomic and genomic characterization uncovers novel biology.</title>
        <authorList>
            <person name="Wiegand S."/>
            <person name="Jogler M."/>
            <person name="Boedeker C."/>
            <person name="Pinto D."/>
            <person name="Vollmers J."/>
            <person name="Rivas-Marin E."/>
            <person name="Kohn T."/>
            <person name="Peeters S.H."/>
            <person name="Heuer A."/>
            <person name="Rast P."/>
            <person name="Oberbeckmann S."/>
            <person name="Bunk B."/>
            <person name="Jeske O."/>
            <person name="Meyerdierks A."/>
            <person name="Storesund J.E."/>
            <person name="Kallscheuer N."/>
            <person name="Luecker S."/>
            <person name="Lage O.M."/>
            <person name="Pohl T."/>
            <person name="Merkel B.J."/>
            <person name="Hornburger P."/>
            <person name="Mueller R.-W."/>
            <person name="Bruemmer F."/>
            <person name="Labrenz M."/>
            <person name="Spormann A.M."/>
            <person name="Op den Camp H."/>
            <person name="Overmann J."/>
            <person name="Amann R."/>
            <person name="Jetten M.S.M."/>
            <person name="Mascher T."/>
            <person name="Medema M.H."/>
            <person name="Devos D.P."/>
            <person name="Kaster A.-K."/>
            <person name="Ovreas L."/>
            <person name="Rohde M."/>
            <person name="Galperin M.Y."/>
            <person name="Jogler C."/>
        </authorList>
    </citation>
    <scope>NUCLEOTIDE SEQUENCE [LARGE SCALE GENOMIC DNA]</scope>
    <source>
        <strain evidence="8 9">Mal48</strain>
    </source>
</reference>
<keyword evidence="3 5" id="KW-0808">Transferase</keyword>
<accession>A0A517QJD3</accession>
<dbReference type="GO" id="GO:0004479">
    <property type="term" value="F:methionyl-tRNA formyltransferase activity"/>
    <property type="evidence" value="ECO:0007669"/>
    <property type="project" value="UniProtKB-UniRule"/>
</dbReference>
<dbReference type="InterPro" id="IPR044135">
    <property type="entry name" value="Met-tRNA-FMT_C"/>
</dbReference>
<organism evidence="8 9">
    <name type="scientific">Thalassoglobus polymorphus</name>
    <dbReference type="NCBI Taxonomy" id="2527994"/>
    <lineage>
        <taxon>Bacteria</taxon>
        <taxon>Pseudomonadati</taxon>
        <taxon>Planctomycetota</taxon>
        <taxon>Planctomycetia</taxon>
        <taxon>Planctomycetales</taxon>
        <taxon>Planctomycetaceae</taxon>
        <taxon>Thalassoglobus</taxon>
    </lineage>
</organism>
<proteinExistence type="inferred from homology"/>
<evidence type="ECO:0000259" key="7">
    <source>
        <dbReference type="Pfam" id="PF02911"/>
    </source>
</evidence>
<dbReference type="PANTHER" id="PTHR11138:SF5">
    <property type="entry name" value="METHIONYL-TRNA FORMYLTRANSFERASE, MITOCHONDRIAL"/>
    <property type="match status" value="1"/>
</dbReference>
<dbReference type="NCBIfam" id="TIGR00460">
    <property type="entry name" value="fmt"/>
    <property type="match status" value="1"/>
</dbReference>
<name>A0A517QJD3_9PLAN</name>
<dbReference type="GO" id="GO:0005829">
    <property type="term" value="C:cytosol"/>
    <property type="evidence" value="ECO:0007669"/>
    <property type="project" value="TreeGrafter"/>
</dbReference>
<dbReference type="AlphaFoldDB" id="A0A517QJD3"/>
<evidence type="ECO:0000256" key="2">
    <source>
        <dbReference type="ARBA" id="ARBA00012261"/>
    </source>
</evidence>
<dbReference type="Pfam" id="PF02911">
    <property type="entry name" value="Formyl_trans_C"/>
    <property type="match status" value="1"/>
</dbReference>
<dbReference type="HAMAP" id="MF_00182">
    <property type="entry name" value="Formyl_trans"/>
    <property type="match status" value="1"/>
</dbReference>
<comment type="catalytic activity">
    <reaction evidence="5">
        <text>L-methionyl-tRNA(fMet) + (6R)-10-formyltetrahydrofolate = N-formyl-L-methionyl-tRNA(fMet) + (6S)-5,6,7,8-tetrahydrofolate + H(+)</text>
        <dbReference type="Rhea" id="RHEA:24380"/>
        <dbReference type="Rhea" id="RHEA-COMP:9952"/>
        <dbReference type="Rhea" id="RHEA-COMP:9953"/>
        <dbReference type="ChEBI" id="CHEBI:15378"/>
        <dbReference type="ChEBI" id="CHEBI:57453"/>
        <dbReference type="ChEBI" id="CHEBI:78530"/>
        <dbReference type="ChEBI" id="CHEBI:78844"/>
        <dbReference type="ChEBI" id="CHEBI:195366"/>
        <dbReference type="EC" id="2.1.2.9"/>
    </reaction>
</comment>
<sequence>MSLRVVMMGTGTFALPAFQALIDSDHDVVGLVTQPDRVGRGHHNHVNEMKEAALAGGVEVFQPANVNTEESLQQLDKFQADIFVVAAYGQILSSELLDIPRLGAINLHGSLLPKYRGAAPVQFAVLNGETESGVTIFQIEPKLDAGPILGVVKTDIGPKETSGELHDRMAELSAPLTLEVLDGLESGNIEHLKQEPTEVTRAPKIRKEHGAIDWSMRSDELGWHVRGMQPWPMAFTFLHLPEKKSTRILILDIVELSEDEAASMQNLQPGETSQVEKRIFVRTGNGAVEILKLQPSGKRPMSAAEFLNGTSVQSGKFGPESL</sequence>
<dbReference type="InterPro" id="IPR041711">
    <property type="entry name" value="Met-tRNA-FMT_N"/>
</dbReference>
<dbReference type="SUPFAM" id="SSF50486">
    <property type="entry name" value="FMT C-terminal domain-like"/>
    <property type="match status" value="1"/>
</dbReference>
<feature type="domain" description="Formyl transferase C-terminal" evidence="7">
    <location>
        <begin position="204"/>
        <end position="310"/>
    </location>
</feature>
<keyword evidence="4 5" id="KW-0648">Protein biosynthesis</keyword>
<dbReference type="EC" id="2.1.2.9" evidence="2 5"/>
<comment type="similarity">
    <text evidence="1 5">Belongs to the Fmt family.</text>
</comment>
<evidence type="ECO:0000259" key="6">
    <source>
        <dbReference type="Pfam" id="PF00551"/>
    </source>
</evidence>
<dbReference type="InterPro" id="IPR036477">
    <property type="entry name" value="Formyl_transf_N_sf"/>
</dbReference>
<evidence type="ECO:0000313" key="8">
    <source>
        <dbReference type="EMBL" id="QDT31704.1"/>
    </source>
</evidence>
<comment type="function">
    <text evidence="5">Attaches a formyl group to the free amino group of methionyl-tRNA(fMet). The formyl group appears to play a dual role in the initiator identity of N-formylmethionyl-tRNA by promoting its recognition by IF2 and preventing the misappropriation of this tRNA by the elongation apparatus.</text>
</comment>
<evidence type="ECO:0000256" key="3">
    <source>
        <dbReference type="ARBA" id="ARBA00022679"/>
    </source>
</evidence>
<evidence type="ECO:0000313" key="9">
    <source>
        <dbReference type="Proteomes" id="UP000315724"/>
    </source>
</evidence>
<dbReference type="EMBL" id="CP036267">
    <property type="protein sequence ID" value="QDT31704.1"/>
    <property type="molecule type" value="Genomic_DNA"/>
</dbReference>
<gene>
    <name evidence="5 8" type="primary">fmt</name>
    <name evidence="8" type="ORF">Mal48_09390</name>
</gene>
<evidence type="ECO:0000256" key="1">
    <source>
        <dbReference type="ARBA" id="ARBA00010699"/>
    </source>
</evidence>
<dbReference type="Pfam" id="PF00551">
    <property type="entry name" value="Formyl_trans_N"/>
    <property type="match status" value="1"/>
</dbReference>
<feature type="binding site" evidence="5">
    <location>
        <begin position="110"/>
        <end position="113"/>
    </location>
    <ligand>
        <name>(6S)-5,6,7,8-tetrahydrofolate</name>
        <dbReference type="ChEBI" id="CHEBI:57453"/>
    </ligand>
</feature>
<dbReference type="PANTHER" id="PTHR11138">
    <property type="entry name" value="METHIONYL-TRNA FORMYLTRANSFERASE"/>
    <property type="match status" value="1"/>
</dbReference>
<dbReference type="KEGG" id="tpol:Mal48_09390"/>
<dbReference type="RefSeq" id="WP_145196487.1">
    <property type="nucleotide sequence ID" value="NZ_CP036267.1"/>
</dbReference>
<dbReference type="CDD" id="cd08704">
    <property type="entry name" value="Met_tRNA_FMT_C"/>
    <property type="match status" value="1"/>
</dbReference>
<dbReference type="InterPro" id="IPR005793">
    <property type="entry name" value="Formyl_trans_C"/>
</dbReference>
<dbReference type="OrthoDB" id="9802815at2"/>
<dbReference type="Gene3D" id="3.40.50.12230">
    <property type="match status" value="1"/>
</dbReference>
<dbReference type="InterPro" id="IPR002376">
    <property type="entry name" value="Formyl_transf_N"/>
</dbReference>
<evidence type="ECO:0000256" key="4">
    <source>
        <dbReference type="ARBA" id="ARBA00022917"/>
    </source>
</evidence>
<keyword evidence="9" id="KW-1185">Reference proteome</keyword>
<feature type="domain" description="Formyl transferase N-terminal" evidence="6">
    <location>
        <begin position="4"/>
        <end position="179"/>
    </location>
</feature>
<dbReference type="Proteomes" id="UP000315724">
    <property type="component" value="Chromosome"/>
</dbReference>
<protein>
    <recommendedName>
        <fullName evidence="2 5">Methionyl-tRNA formyltransferase</fullName>
        <ecNumber evidence="2 5">2.1.2.9</ecNumber>
    </recommendedName>
</protein>
<dbReference type="InterPro" id="IPR005794">
    <property type="entry name" value="Fmt"/>
</dbReference>
<dbReference type="CDD" id="cd08646">
    <property type="entry name" value="FMT_core_Met-tRNA-FMT_N"/>
    <property type="match status" value="1"/>
</dbReference>
<dbReference type="SUPFAM" id="SSF53328">
    <property type="entry name" value="Formyltransferase"/>
    <property type="match status" value="1"/>
</dbReference>